<reference evidence="2" key="1">
    <citation type="submission" date="2021-04" db="EMBL/GenBank/DDBJ databases">
        <authorList>
            <person name="Hornung B."/>
        </authorList>
    </citation>
    <scope>NUCLEOTIDE SEQUENCE</scope>
    <source>
        <strain evidence="2">G5G6</strain>
    </source>
</reference>
<dbReference type="AlphaFoldDB" id="A0A916N900"/>
<dbReference type="InterPro" id="IPR025991">
    <property type="entry name" value="Chemoreceptor_zinc-bind_dom"/>
</dbReference>
<feature type="domain" description="Chemoreceptor zinc-binding" evidence="1">
    <location>
        <begin position="22"/>
        <end position="90"/>
    </location>
</feature>
<dbReference type="Pfam" id="PF13682">
    <property type="entry name" value="CZB"/>
    <property type="match status" value="1"/>
</dbReference>
<dbReference type="EMBL" id="CAJQUM010000001">
    <property type="protein sequence ID" value="CAG4883225.1"/>
    <property type="molecule type" value="Genomic_DNA"/>
</dbReference>
<proteinExistence type="predicted"/>
<evidence type="ECO:0000259" key="1">
    <source>
        <dbReference type="Pfam" id="PF13682"/>
    </source>
</evidence>
<comment type="caution">
    <text evidence="2">The sequence shown here is derived from an EMBL/GenBank/DDBJ whole genome shotgun (WGS) entry which is preliminary data.</text>
</comment>
<organism evidence="2 3">
    <name type="scientific">Georgfuchsia toluolica</name>
    <dbReference type="NCBI Taxonomy" id="424218"/>
    <lineage>
        <taxon>Bacteria</taxon>
        <taxon>Pseudomonadati</taxon>
        <taxon>Pseudomonadota</taxon>
        <taxon>Betaproteobacteria</taxon>
        <taxon>Nitrosomonadales</taxon>
        <taxon>Sterolibacteriaceae</taxon>
        <taxon>Georgfuchsia</taxon>
    </lineage>
</organism>
<evidence type="ECO:0000313" key="2">
    <source>
        <dbReference type="EMBL" id="CAG4883225.1"/>
    </source>
</evidence>
<gene>
    <name evidence="2" type="ORF">GTOL_11107</name>
</gene>
<dbReference type="Proteomes" id="UP000742786">
    <property type="component" value="Unassembled WGS sequence"/>
</dbReference>
<protein>
    <recommendedName>
        <fullName evidence="1">Chemoreceptor zinc-binding domain-containing protein</fullName>
    </recommendedName>
</protein>
<keyword evidence="3" id="KW-1185">Reference proteome</keyword>
<name>A0A916N900_9PROT</name>
<sequence>MPKHSGEASHFINELDAAVEAHMGWVRRVLRCAVLGTPPSDDVLDPLAHSLCRFGRWFALNKRNLEKLDAQKMQRLDIVHQNMHDAIRAICTEMLAGRGGNSADLDVFEQTQSELVNLLAELKTRVLANAARHDPPT</sequence>
<accession>A0A916N900</accession>
<dbReference type="Gene3D" id="1.20.120.30">
    <property type="entry name" value="Aspartate receptor, ligand-binding domain"/>
    <property type="match status" value="1"/>
</dbReference>
<evidence type="ECO:0000313" key="3">
    <source>
        <dbReference type="Proteomes" id="UP000742786"/>
    </source>
</evidence>